<proteinExistence type="predicted"/>
<dbReference type="EMBL" id="GL945435">
    <property type="protein sequence ID" value="EGO23889.1"/>
    <property type="molecule type" value="Genomic_DNA"/>
</dbReference>
<organism evidence="2">
    <name type="scientific">Serpula lacrymans var. lacrymans (strain S7.9)</name>
    <name type="common">Dry rot fungus</name>
    <dbReference type="NCBI Taxonomy" id="578457"/>
    <lineage>
        <taxon>Eukaryota</taxon>
        <taxon>Fungi</taxon>
        <taxon>Dikarya</taxon>
        <taxon>Basidiomycota</taxon>
        <taxon>Agaricomycotina</taxon>
        <taxon>Agaricomycetes</taxon>
        <taxon>Agaricomycetidae</taxon>
        <taxon>Boletales</taxon>
        <taxon>Coniophorineae</taxon>
        <taxon>Serpulaceae</taxon>
        <taxon>Serpula</taxon>
    </lineage>
</organism>
<dbReference type="GeneID" id="18815160"/>
<protein>
    <submittedName>
        <fullName evidence="1">Uncharacterized protein</fullName>
    </submittedName>
</protein>
<evidence type="ECO:0000313" key="2">
    <source>
        <dbReference type="Proteomes" id="UP000008064"/>
    </source>
</evidence>
<accession>F8NZ69</accession>
<name>F8NZ69_SERL9</name>
<dbReference type="Proteomes" id="UP000008064">
    <property type="component" value="Unassembled WGS sequence"/>
</dbReference>
<dbReference type="HOGENOM" id="CLU_1950139_0_0_1"/>
<dbReference type="KEGG" id="sla:SERLADRAFT_439199"/>
<dbReference type="AlphaFoldDB" id="F8NZ69"/>
<dbReference type="RefSeq" id="XP_007319651.1">
    <property type="nucleotide sequence ID" value="XM_007319589.1"/>
</dbReference>
<reference evidence="2" key="1">
    <citation type="journal article" date="2011" name="Science">
        <title>The plant cell wall-decomposing machinery underlies the functional diversity of forest fungi.</title>
        <authorList>
            <person name="Eastwood D.C."/>
            <person name="Floudas D."/>
            <person name="Binder M."/>
            <person name="Majcherczyk A."/>
            <person name="Schneider P."/>
            <person name="Aerts A."/>
            <person name="Asiegbu F.O."/>
            <person name="Baker S.E."/>
            <person name="Barry K."/>
            <person name="Bendiksby M."/>
            <person name="Blumentritt M."/>
            <person name="Coutinho P.M."/>
            <person name="Cullen D."/>
            <person name="de Vries R.P."/>
            <person name="Gathman A."/>
            <person name="Goodell B."/>
            <person name="Henrissat B."/>
            <person name="Ihrmark K."/>
            <person name="Kauserud H."/>
            <person name="Kohler A."/>
            <person name="LaButti K."/>
            <person name="Lapidus A."/>
            <person name="Lavin J.L."/>
            <person name="Lee Y.-H."/>
            <person name="Lindquist E."/>
            <person name="Lilly W."/>
            <person name="Lucas S."/>
            <person name="Morin E."/>
            <person name="Murat C."/>
            <person name="Oguiza J.A."/>
            <person name="Park J."/>
            <person name="Pisabarro A.G."/>
            <person name="Riley R."/>
            <person name="Rosling A."/>
            <person name="Salamov A."/>
            <person name="Schmidt O."/>
            <person name="Schmutz J."/>
            <person name="Skrede I."/>
            <person name="Stenlid J."/>
            <person name="Wiebenga A."/>
            <person name="Xie X."/>
            <person name="Kuees U."/>
            <person name="Hibbett D.S."/>
            <person name="Hoffmeister D."/>
            <person name="Hoegberg N."/>
            <person name="Martin F."/>
            <person name="Grigoriev I.V."/>
            <person name="Watkinson S.C."/>
        </authorList>
    </citation>
    <scope>NUCLEOTIDE SEQUENCE [LARGE SCALE GENOMIC DNA]</scope>
    <source>
        <strain evidence="2">S7.9</strain>
    </source>
</reference>
<gene>
    <name evidence="1" type="ORF">SERLADRAFT_439199</name>
</gene>
<evidence type="ECO:0000313" key="1">
    <source>
        <dbReference type="EMBL" id="EGO23889.1"/>
    </source>
</evidence>
<sequence length="129" mass="14335">MTSTTANITDMSISHIKDVVVLYVNNLTTNWMTYSFTITPNHPGPLTFVVKLKQNGQNQTAQIAGDETHVVAHPSKLLVQHYNPAYCAPSGYPVVGYKVRPIKQESIIANEIEGVEEHCVPCKRIKVED</sequence>